<feature type="region of interest" description="Disordered" evidence="8">
    <location>
        <begin position="237"/>
        <end position="272"/>
    </location>
</feature>
<dbReference type="InterPro" id="IPR001609">
    <property type="entry name" value="Myosin_head_motor_dom-like"/>
</dbReference>
<feature type="region of interest" description="Disordered" evidence="8">
    <location>
        <begin position="26"/>
        <end position="54"/>
    </location>
</feature>
<dbReference type="Gene3D" id="3.40.850.10">
    <property type="entry name" value="Kinesin motor domain"/>
    <property type="match status" value="1"/>
</dbReference>
<accession>A0A060Y3W4</accession>
<dbReference type="Gene3D" id="1.20.120.720">
    <property type="entry name" value="Myosin VI head, motor domain, U50 subdomain"/>
    <property type="match status" value="1"/>
</dbReference>
<dbReference type="PROSITE" id="PS51456">
    <property type="entry name" value="MYOSIN_MOTOR"/>
    <property type="match status" value="1"/>
</dbReference>
<dbReference type="Proteomes" id="UP000193380">
    <property type="component" value="Unassembled WGS sequence"/>
</dbReference>
<dbReference type="GO" id="GO:0016459">
    <property type="term" value="C:myosin complex"/>
    <property type="evidence" value="ECO:0007669"/>
    <property type="project" value="UniProtKB-KW"/>
</dbReference>
<feature type="compositionally biased region" description="Polar residues" evidence="8">
    <location>
        <begin position="172"/>
        <end position="186"/>
    </location>
</feature>
<feature type="region of interest" description="Disordered" evidence="8">
    <location>
        <begin position="168"/>
        <end position="215"/>
    </location>
</feature>
<dbReference type="Gene3D" id="1.20.58.530">
    <property type="match status" value="1"/>
</dbReference>
<feature type="domain" description="Myosin motor" evidence="9">
    <location>
        <begin position="462"/>
        <end position="1127"/>
    </location>
</feature>
<evidence type="ECO:0000313" key="10">
    <source>
        <dbReference type="EMBL" id="CDQ86421.1"/>
    </source>
</evidence>
<evidence type="ECO:0000256" key="7">
    <source>
        <dbReference type="PROSITE-ProRule" id="PRU00782"/>
    </source>
</evidence>
<evidence type="ECO:0000256" key="4">
    <source>
        <dbReference type="ARBA" id="ARBA00023123"/>
    </source>
</evidence>
<feature type="region of interest" description="Disordered" evidence="8">
    <location>
        <begin position="382"/>
        <end position="407"/>
    </location>
</feature>
<proteinExistence type="inferred from homology"/>
<dbReference type="EMBL" id="FR907290">
    <property type="protein sequence ID" value="CDQ86421.1"/>
    <property type="molecule type" value="Genomic_DNA"/>
</dbReference>
<dbReference type="PANTHER" id="PTHR22692">
    <property type="entry name" value="MYOSIN VII, XV"/>
    <property type="match status" value="1"/>
</dbReference>
<feature type="compositionally biased region" description="Polar residues" evidence="8">
    <location>
        <begin position="301"/>
        <end position="315"/>
    </location>
</feature>
<evidence type="ECO:0000256" key="8">
    <source>
        <dbReference type="SAM" id="MobiDB-lite"/>
    </source>
</evidence>
<dbReference type="InterPro" id="IPR051567">
    <property type="entry name" value="Unconventional_Myosin_ATPase"/>
</dbReference>
<evidence type="ECO:0000256" key="2">
    <source>
        <dbReference type="ARBA" id="ARBA00022741"/>
    </source>
</evidence>
<sequence length="1127" mass="125024">MILLFVIKADAAKHKAQILKLAKQTKTSIKDKNASSSPLELQEDEAASTSSKAPKGLSRVMLLKSKGNDLQACLGEGEQEQVKREQQDDPVSAKPTDSLVTRRKGVTTLRHVSGWIRGKMPKGFNLRSKLKVVTQAIGFSRWLPLQAIKQREGATSSKHSLLKHRMAMRVASKTSLASKKNRTSGNGAEDKSAVTQKRQAGESGDDPHSTSPPAAIVLPRMNKLGMGKAIGILPAQPSQTAQPASSTTPGSSTAVGATLEAPKPPKPGARLVLPVKPDLTLLKSIKKPVPGAAPEPKRTESTNGSTGAQRPTPDTSNEDRKREAALKGNEGFSILQAARGKLGNDQFKLTKLSKPLTTAAIEVGPSRGAIVPDRETGAGFAGPLTDGPESGEPVRLTGEPSRVGSRVGSYYEEEADREVAQLMGGGGLYPVGPLEVHWAGTTRMSGDPQVAMPGSDQAVEVDEVEDLSQLEEVCESSVLLNLKKRFHRDSIYTYIGNMLLSLNPFKPLDLYTEDLRQQYQGKEQKRNPPHVYAVADAAFSQSQSSPQEQCIVISGQSGSGKTEATKLIVHYLSSMYQGRNNNLRQPMEVLPILESFGNAKTILNNNSSRFGKYLHVHVLQGVVVGTSLSKYLLEKSRVVFQANEERNYHVFYELLAGMNDWDKQELYLQGAETYYYLNQGGSCELKGKLDKHDFLLLAQCFETIGLHADQISTVWAILSSILQLGNICFSSYESESFEVARIFSEAEARRVGSLLQVSSEALQTVITHKVTETTYDRIYCPLSVESAIESRDAIAKALYSVLFDWLLEQINDWLSPTEMDSTVGIVDIYGFEDLGVNSFEQLCINFANEQLQHFVNKAVVTQEQEEYSTEQIQWYPVPLQDFHSCLDLISSRPHGILRILDDQTCLPQATDHTFLQKCHYHHGNSPHYTKPKIPLPVFTVYHYAGAVTYQVHNFLNKNHDQFRTEVVELFARSRLKMVSGLFRKVQDNYLQQRELGWRGKGHRQQPSTVAAHFQQSLTELTTRLERCKTTFIRCFKPNYVKLPGIFDVDYVSTQLRHAGILETITIRKEGFPIRIPFSFFMERYGILLVERPATMSDKEQTVALLNFVGADEGQYQLGLTKVPKKPL</sequence>
<keyword evidence="4 7" id="KW-0518">Myosin</keyword>
<evidence type="ECO:0000256" key="3">
    <source>
        <dbReference type="ARBA" id="ARBA00022840"/>
    </source>
</evidence>
<feature type="compositionally biased region" description="Low complexity" evidence="8">
    <location>
        <begin position="240"/>
        <end position="258"/>
    </location>
</feature>
<dbReference type="Pfam" id="PF00063">
    <property type="entry name" value="Myosin_head"/>
    <property type="match status" value="1"/>
</dbReference>
<evidence type="ECO:0000313" key="11">
    <source>
        <dbReference type="Proteomes" id="UP000193380"/>
    </source>
</evidence>
<reference evidence="10" key="2">
    <citation type="submission" date="2014-03" db="EMBL/GenBank/DDBJ databases">
        <authorList>
            <person name="Genoscope - CEA"/>
        </authorList>
    </citation>
    <scope>NUCLEOTIDE SEQUENCE</scope>
</reference>
<name>A0A060Y3W4_ONCMY</name>
<feature type="region of interest" description="Disordered" evidence="8">
    <location>
        <begin position="285"/>
        <end position="328"/>
    </location>
</feature>
<feature type="binding site" evidence="7">
    <location>
        <begin position="555"/>
        <end position="562"/>
    </location>
    <ligand>
        <name>ATP</name>
        <dbReference type="ChEBI" id="CHEBI:30616"/>
    </ligand>
</feature>
<keyword evidence="2 7" id="KW-0547">Nucleotide-binding</keyword>
<comment type="similarity">
    <text evidence="1 7">Belongs to the TRAFAC class myosin-kinesin ATPase superfamily. Myosin family.</text>
</comment>
<feature type="region of interest" description="Actin-binding" evidence="7">
    <location>
        <begin position="1017"/>
        <end position="1039"/>
    </location>
</feature>
<dbReference type="InterPro" id="IPR036961">
    <property type="entry name" value="Kinesin_motor_dom_sf"/>
</dbReference>
<dbReference type="Gene3D" id="1.10.10.820">
    <property type="match status" value="1"/>
</dbReference>
<dbReference type="PaxDb" id="8022-A0A060Y3W4"/>
<gene>
    <name evidence="10" type="ORF">GSONMT00055673001</name>
</gene>
<dbReference type="FunFam" id="1.10.10.820:FF:000001">
    <property type="entry name" value="Myosin heavy chain"/>
    <property type="match status" value="1"/>
</dbReference>
<dbReference type="PRINTS" id="PR00193">
    <property type="entry name" value="MYOSINHEAVY"/>
</dbReference>
<dbReference type="SUPFAM" id="SSF52540">
    <property type="entry name" value="P-loop containing nucleoside triphosphate hydrolases"/>
    <property type="match status" value="1"/>
</dbReference>
<organism evidence="10 11">
    <name type="scientific">Oncorhynchus mykiss</name>
    <name type="common">Rainbow trout</name>
    <name type="synonym">Salmo gairdneri</name>
    <dbReference type="NCBI Taxonomy" id="8022"/>
    <lineage>
        <taxon>Eukaryota</taxon>
        <taxon>Metazoa</taxon>
        <taxon>Chordata</taxon>
        <taxon>Craniata</taxon>
        <taxon>Vertebrata</taxon>
        <taxon>Euteleostomi</taxon>
        <taxon>Actinopterygii</taxon>
        <taxon>Neopterygii</taxon>
        <taxon>Teleostei</taxon>
        <taxon>Protacanthopterygii</taxon>
        <taxon>Salmoniformes</taxon>
        <taxon>Salmonidae</taxon>
        <taxon>Salmoninae</taxon>
        <taxon>Oncorhynchus</taxon>
    </lineage>
</organism>
<evidence type="ECO:0000256" key="6">
    <source>
        <dbReference type="ARBA" id="ARBA00023203"/>
    </source>
</evidence>
<evidence type="ECO:0000256" key="1">
    <source>
        <dbReference type="ARBA" id="ARBA00008314"/>
    </source>
</evidence>
<dbReference type="AlphaFoldDB" id="A0A060Y3W4"/>
<dbReference type="STRING" id="8022.A0A060Y3W4"/>
<reference evidence="10" key="1">
    <citation type="journal article" date="2014" name="Nat. Commun.">
        <title>The rainbow trout genome provides novel insights into evolution after whole-genome duplication in vertebrates.</title>
        <authorList>
            <person name="Berthelot C."/>
            <person name="Brunet F."/>
            <person name="Chalopin D."/>
            <person name="Juanchich A."/>
            <person name="Bernard M."/>
            <person name="Noel B."/>
            <person name="Bento P."/>
            <person name="Da Silva C."/>
            <person name="Labadie K."/>
            <person name="Alberti A."/>
            <person name="Aury J.M."/>
            <person name="Louis A."/>
            <person name="Dehais P."/>
            <person name="Bardou P."/>
            <person name="Montfort J."/>
            <person name="Klopp C."/>
            <person name="Cabau C."/>
            <person name="Gaspin C."/>
            <person name="Thorgaard G.H."/>
            <person name="Boussaha M."/>
            <person name="Quillet E."/>
            <person name="Guyomard R."/>
            <person name="Galiana D."/>
            <person name="Bobe J."/>
            <person name="Volff J.N."/>
            <person name="Genet C."/>
            <person name="Wincker P."/>
            <person name="Jaillon O."/>
            <person name="Roest Crollius H."/>
            <person name="Guiguen Y."/>
        </authorList>
    </citation>
    <scope>NUCLEOTIDE SEQUENCE [LARGE SCALE GENOMIC DNA]</scope>
</reference>
<dbReference type="PANTHER" id="PTHR22692:SF16">
    <property type="entry name" value="MYOSIN XVB"/>
    <property type="match status" value="1"/>
</dbReference>
<keyword evidence="5 7" id="KW-0505">Motor protein</keyword>
<dbReference type="SMART" id="SM00242">
    <property type="entry name" value="MYSc"/>
    <property type="match status" value="1"/>
</dbReference>
<evidence type="ECO:0000259" key="9">
    <source>
        <dbReference type="PROSITE" id="PS51456"/>
    </source>
</evidence>
<dbReference type="GO" id="GO:0003779">
    <property type="term" value="F:actin binding"/>
    <property type="evidence" value="ECO:0007669"/>
    <property type="project" value="UniProtKB-KW"/>
</dbReference>
<dbReference type="GO" id="GO:0003774">
    <property type="term" value="F:cytoskeletal motor activity"/>
    <property type="evidence" value="ECO:0007669"/>
    <property type="project" value="UniProtKB-UniRule"/>
</dbReference>
<dbReference type="GO" id="GO:0005524">
    <property type="term" value="F:ATP binding"/>
    <property type="evidence" value="ECO:0007669"/>
    <property type="project" value="UniProtKB-UniRule"/>
</dbReference>
<keyword evidence="3 7" id="KW-0067">ATP-binding</keyword>
<evidence type="ECO:0000256" key="5">
    <source>
        <dbReference type="ARBA" id="ARBA00023175"/>
    </source>
</evidence>
<protein>
    <recommendedName>
        <fullName evidence="9">Myosin motor domain-containing protein</fullName>
    </recommendedName>
</protein>
<keyword evidence="6 7" id="KW-0009">Actin-binding</keyword>
<dbReference type="Gene3D" id="1.20.5.4820">
    <property type="match status" value="1"/>
</dbReference>
<dbReference type="InterPro" id="IPR027417">
    <property type="entry name" value="P-loop_NTPase"/>
</dbReference>
<feature type="region of interest" description="Disordered" evidence="8">
    <location>
        <begin position="77"/>
        <end position="97"/>
    </location>
</feature>